<reference evidence="3" key="2">
    <citation type="submission" date="2025-08" db="UniProtKB">
        <authorList>
            <consortium name="Ensembl"/>
        </authorList>
    </citation>
    <scope>IDENTIFICATION</scope>
</reference>
<evidence type="ECO:0000313" key="4">
    <source>
        <dbReference type="Proteomes" id="UP000694680"/>
    </source>
</evidence>
<sequence length="423" mass="47900">MESSVFQQLLSYLLNGEEELPKTEAERRKLRRMAPSFIVKDRRLFYIGPSMQYMRLVVLTPEEKTSVLTKCHCNPANGQHYGARITQNRVIAGYYWNTLIADVKEWYRSCHHCQQKKTIKTAPPPSRPPQPPVHPPQLKEPWELLGLDLIGPLPETSRGNIYVLTMSDFRTKWVIAEPLKTISVAEVSAVITSKILTFGMAEEIIMHQGKEFVNQLNDSIFSKLKIKHAVKSVPRPKAKEHAVITNHNIKRALRKCVNCNPDDWDLHLSAVAYGINITKQYSTRHTPYFLLFQRHPRLPAVINACHGGDEVTFTTESNQQPVQNPIQITSDHLSEPVATRNSKKKPQETPSLDSSQLVQKTKPLLVHNIDHPYALPSSHDILGPKLNKTSEKVQSLERKRKNANTRAGIKTPHPTSSGPSPTI</sequence>
<accession>A0A8C5DIV6</accession>
<dbReference type="SUPFAM" id="SSF53098">
    <property type="entry name" value="Ribonuclease H-like"/>
    <property type="match status" value="1"/>
</dbReference>
<dbReference type="Ensembl" id="ENSGWIT00000008359.1">
    <property type="protein sequence ID" value="ENSGWIP00000007539.1"/>
    <property type="gene ID" value="ENSGWIG00000004415.1"/>
</dbReference>
<evidence type="ECO:0000256" key="1">
    <source>
        <dbReference type="SAM" id="MobiDB-lite"/>
    </source>
</evidence>
<dbReference type="AlphaFoldDB" id="A0A8C5DIV6"/>
<reference evidence="3" key="1">
    <citation type="submission" date="2020-06" db="EMBL/GenBank/DDBJ databases">
        <authorList>
            <consortium name="Wellcome Sanger Institute Data Sharing"/>
        </authorList>
    </citation>
    <scope>NUCLEOTIDE SEQUENCE [LARGE SCALE GENOMIC DNA]</scope>
</reference>
<dbReference type="GO" id="GO:0015074">
    <property type="term" value="P:DNA integration"/>
    <property type="evidence" value="ECO:0007669"/>
    <property type="project" value="InterPro"/>
</dbReference>
<dbReference type="Gene3D" id="3.30.420.10">
    <property type="entry name" value="Ribonuclease H-like superfamily/Ribonuclease H"/>
    <property type="match status" value="1"/>
</dbReference>
<dbReference type="InterPro" id="IPR052160">
    <property type="entry name" value="Gypsy_RT_Integrase-like"/>
</dbReference>
<feature type="compositionally biased region" description="Pro residues" evidence="1">
    <location>
        <begin position="122"/>
        <end position="135"/>
    </location>
</feature>
<dbReference type="Pfam" id="PF17921">
    <property type="entry name" value="Integrase_H2C2"/>
    <property type="match status" value="1"/>
</dbReference>
<feature type="compositionally biased region" description="Low complexity" evidence="1">
    <location>
        <begin position="411"/>
        <end position="423"/>
    </location>
</feature>
<dbReference type="Gene3D" id="1.10.340.70">
    <property type="match status" value="1"/>
</dbReference>
<feature type="compositionally biased region" description="Basic and acidic residues" evidence="1">
    <location>
        <begin position="388"/>
        <end position="397"/>
    </location>
</feature>
<reference evidence="3" key="3">
    <citation type="submission" date="2025-09" db="UniProtKB">
        <authorList>
            <consortium name="Ensembl"/>
        </authorList>
    </citation>
    <scope>IDENTIFICATION</scope>
</reference>
<evidence type="ECO:0000259" key="2">
    <source>
        <dbReference type="PROSITE" id="PS50994"/>
    </source>
</evidence>
<feature type="domain" description="Integrase catalytic" evidence="2">
    <location>
        <begin position="137"/>
        <end position="295"/>
    </location>
</feature>
<dbReference type="PROSITE" id="PS50994">
    <property type="entry name" value="INTEGRASE"/>
    <property type="match status" value="1"/>
</dbReference>
<feature type="compositionally biased region" description="Polar residues" evidence="1">
    <location>
        <begin position="348"/>
        <end position="358"/>
    </location>
</feature>
<dbReference type="InterPro" id="IPR041588">
    <property type="entry name" value="Integrase_H2C2"/>
</dbReference>
<dbReference type="GO" id="GO:0003676">
    <property type="term" value="F:nucleic acid binding"/>
    <property type="evidence" value="ECO:0007669"/>
    <property type="project" value="InterPro"/>
</dbReference>
<proteinExistence type="predicted"/>
<feature type="region of interest" description="Disordered" evidence="1">
    <location>
        <begin position="374"/>
        <end position="423"/>
    </location>
</feature>
<feature type="region of interest" description="Disordered" evidence="1">
    <location>
        <begin position="333"/>
        <end position="358"/>
    </location>
</feature>
<protein>
    <recommendedName>
        <fullName evidence="2">Integrase catalytic domain-containing protein</fullName>
    </recommendedName>
</protein>
<dbReference type="InterPro" id="IPR036397">
    <property type="entry name" value="RNaseH_sf"/>
</dbReference>
<dbReference type="PANTHER" id="PTHR47266">
    <property type="entry name" value="ENDONUCLEASE-RELATED"/>
    <property type="match status" value="1"/>
</dbReference>
<dbReference type="InterPro" id="IPR012337">
    <property type="entry name" value="RNaseH-like_sf"/>
</dbReference>
<dbReference type="Proteomes" id="UP000694680">
    <property type="component" value="Chromosome 4"/>
</dbReference>
<keyword evidence="4" id="KW-1185">Reference proteome</keyword>
<feature type="region of interest" description="Disordered" evidence="1">
    <location>
        <begin position="117"/>
        <end position="137"/>
    </location>
</feature>
<organism evidence="3 4">
    <name type="scientific">Gouania willdenowi</name>
    <name type="common">Blunt-snouted clingfish</name>
    <name type="synonym">Lepadogaster willdenowi</name>
    <dbReference type="NCBI Taxonomy" id="441366"/>
    <lineage>
        <taxon>Eukaryota</taxon>
        <taxon>Metazoa</taxon>
        <taxon>Chordata</taxon>
        <taxon>Craniata</taxon>
        <taxon>Vertebrata</taxon>
        <taxon>Euteleostomi</taxon>
        <taxon>Actinopterygii</taxon>
        <taxon>Neopterygii</taxon>
        <taxon>Teleostei</taxon>
        <taxon>Neoteleostei</taxon>
        <taxon>Acanthomorphata</taxon>
        <taxon>Ovalentaria</taxon>
        <taxon>Blenniimorphae</taxon>
        <taxon>Blenniiformes</taxon>
        <taxon>Gobiesocoidei</taxon>
        <taxon>Gobiesocidae</taxon>
        <taxon>Gobiesocinae</taxon>
        <taxon>Gouania</taxon>
    </lineage>
</organism>
<dbReference type="InterPro" id="IPR001584">
    <property type="entry name" value="Integrase_cat-core"/>
</dbReference>
<evidence type="ECO:0000313" key="3">
    <source>
        <dbReference type="Ensembl" id="ENSGWIP00000007539.1"/>
    </source>
</evidence>
<name>A0A8C5DIV6_GOUWI</name>